<proteinExistence type="predicted"/>
<evidence type="ECO:0000256" key="1">
    <source>
        <dbReference type="SAM" id="Phobius"/>
    </source>
</evidence>
<gene>
    <name evidence="2" type="ORF">ABQ292_20625</name>
</gene>
<feature type="transmembrane region" description="Helical" evidence="1">
    <location>
        <begin position="56"/>
        <end position="76"/>
    </location>
</feature>
<dbReference type="Proteomes" id="UP001560045">
    <property type="component" value="Unassembled WGS sequence"/>
</dbReference>
<evidence type="ECO:0000313" key="2">
    <source>
        <dbReference type="EMBL" id="MEX5720765.1"/>
    </source>
</evidence>
<protein>
    <recommendedName>
        <fullName evidence="4">HXXEE domain-containing protein</fullName>
    </recommendedName>
</protein>
<keyword evidence="3" id="KW-1185">Reference proteome</keyword>
<dbReference type="EMBL" id="JBFNXQ010000086">
    <property type="protein sequence ID" value="MEX5720765.1"/>
    <property type="molecule type" value="Genomic_DNA"/>
</dbReference>
<evidence type="ECO:0000313" key="3">
    <source>
        <dbReference type="Proteomes" id="UP001560045"/>
    </source>
</evidence>
<keyword evidence="1" id="KW-0812">Transmembrane</keyword>
<evidence type="ECO:0008006" key="4">
    <source>
        <dbReference type="Google" id="ProtNLM"/>
    </source>
</evidence>
<accession>A0ABV3XJL5</accession>
<dbReference type="RefSeq" id="WP_369209584.1">
    <property type="nucleotide sequence ID" value="NZ_JBFNXQ010000086.1"/>
</dbReference>
<sequence>MGTVGAAAHVFYELLSGVAMPFASRTGPRAAATFWAGSTMTAYHQAARQPEARDNVFAALNGLYLSAVIAHFLSWPRTTRRGLPWLIECEGLTGPVIAPYNVILHVSAAAAIGGLIENRRGRAWGALVPVVTVPWLLREQRREFGRLLVQAQTHPGWWNRRLRSRVTPA</sequence>
<keyword evidence="1" id="KW-1133">Transmembrane helix</keyword>
<keyword evidence="1" id="KW-0472">Membrane</keyword>
<reference evidence="2 3" key="1">
    <citation type="submission" date="2024-06" db="EMBL/GenBank/DDBJ databases">
        <title>Draft genome sequence of Geodermatophilus badlandi, a novel member of the Geodermatophilaceae isolated from badland sedimentary rocks in the Red desert, Wyoming, USA.</title>
        <authorList>
            <person name="Ben Tekaya S."/>
            <person name="Nouioui I."/>
            <person name="Flores G.M."/>
            <person name="Shaal M.N."/>
            <person name="Bredoire F."/>
            <person name="Basile F."/>
            <person name="Van Diepen L."/>
            <person name="Ward N.L."/>
        </authorList>
    </citation>
    <scope>NUCLEOTIDE SEQUENCE [LARGE SCALE GENOMIC DNA]</scope>
    <source>
        <strain evidence="2 3">WL48A</strain>
    </source>
</reference>
<feature type="transmembrane region" description="Helical" evidence="1">
    <location>
        <begin position="96"/>
        <end position="116"/>
    </location>
</feature>
<organism evidence="2 3">
    <name type="scientific">Geodermatophilus maliterrae</name>
    <dbReference type="NCBI Taxonomy" id="3162531"/>
    <lineage>
        <taxon>Bacteria</taxon>
        <taxon>Bacillati</taxon>
        <taxon>Actinomycetota</taxon>
        <taxon>Actinomycetes</taxon>
        <taxon>Geodermatophilales</taxon>
        <taxon>Geodermatophilaceae</taxon>
        <taxon>Geodermatophilus</taxon>
    </lineage>
</organism>
<name>A0ABV3XJL5_9ACTN</name>
<comment type="caution">
    <text evidence="2">The sequence shown here is derived from an EMBL/GenBank/DDBJ whole genome shotgun (WGS) entry which is preliminary data.</text>
</comment>